<dbReference type="AlphaFoldDB" id="A0A157ZFH8"/>
<dbReference type="RefSeq" id="WP_061122662.1">
    <property type="nucleotide sequence ID" value="NZ_FCOF02000002.1"/>
</dbReference>
<name>A0A157ZFH8_9BURK</name>
<evidence type="ECO:0000313" key="2">
    <source>
        <dbReference type="Proteomes" id="UP000054870"/>
    </source>
</evidence>
<dbReference type="EMBL" id="FCOF02000002">
    <property type="protein sequence ID" value="SAK44301.1"/>
    <property type="molecule type" value="Genomic_DNA"/>
</dbReference>
<accession>A0A157ZFH8</accession>
<dbReference type="PROSITE" id="PS51257">
    <property type="entry name" value="PROKAR_LIPOPROTEIN"/>
    <property type="match status" value="1"/>
</dbReference>
<comment type="caution">
    <text evidence="1">The sequence shown here is derived from an EMBL/GenBank/DDBJ whole genome shotgun (WGS) entry which is preliminary data.</text>
</comment>
<sequence length="154" mass="16668">MKKLIALAVASIVLTACSSVEKEQQKERTFLLSQESLDTAQRNATIACRDAAQCDAAWKLTKTYVEQNSKERLTRADDAAIETDVPSGTGKPVFSATRIASGNGMGATISLFAQCKGMYEDERARGSDFDDCATKIISVQNGFAPYLRAHLPAQ</sequence>
<dbReference type="Proteomes" id="UP000054870">
    <property type="component" value="Unassembled WGS sequence"/>
</dbReference>
<protein>
    <recommendedName>
        <fullName evidence="3">Lipoprotein</fullName>
    </recommendedName>
</protein>
<reference evidence="1" key="1">
    <citation type="submission" date="2016-01" db="EMBL/GenBank/DDBJ databases">
        <authorList>
            <person name="Peeters C."/>
        </authorList>
    </citation>
    <scope>NUCLEOTIDE SEQUENCE [LARGE SCALE GENOMIC DNA]</scope>
    <source>
        <strain evidence="1">LMG 29318</strain>
    </source>
</reference>
<dbReference type="OrthoDB" id="9003270at2"/>
<evidence type="ECO:0000313" key="1">
    <source>
        <dbReference type="EMBL" id="SAK44301.1"/>
    </source>
</evidence>
<keyword evidence="2" id="KW-1185">Reference proteome</keyword>
<gene>
    <name evidence="1" type="ORF">AWB75_00678</name>
</gene>
<evidence type="ECO:0008006" key="3">
    <source>
        <dbReference type="Google" id="ProtNLM"/>
    </source>
</evidence>
<proteinExistence type="predicted"/>
<organism evidence="1 2">
    <name type="scientific">Caballeronia catudaia</name>
    <dbReference type="NCBI Taxonomy" id="1777136"/>
    <lineage>
        <taxon>Bacteria</taxon>
        <taxon>Pseudomonadati</taxon>
        <taxon>Pseudomonadota</taxon>
        <taxon>Betaproteobacteria</taxon>
        <taxon>Burkholderiales</taxon>
        <taxon>Burkholderiaceae</taxon>
        <taxon>Caballeronia</taxon>
    </lineage>
</organism>